<evidence type="ECO:0000313" key="2">
    <source>
        <dbReference type="EMBL" id="MBT0727968.1"/>
    </source>
</evidence>
<keyword evidence="1" id="KW-0812">Transmembrane</keyword>
<name>A0ABS5T8C9_9GAMM</name>
<dbReference type="EMBL" id="JABBFO010000011">
    <property type="protein sequence ID" value="MBT0727968.1"/>
    <property type="molecule type" value="Genomic_DNA"/>
</dbReference>
<evidence type="ECO:0000256" key="1">
    <source>
        <dbReference type="SAM" id="Phobius"/>
    </source>
</evidence>
<dbReference type="RefSeq" id="WP_214215092.1">
    <property type="nucleotide sequence ID" value="NZ_JABBFO010000011.1"/>
</dbReference>
<keyword evidence="1" id="KW-1133">Transmembrane helix</keyword>
<dbReference type="Proteomes" id="UP000786875">
    <property type="component" value="Unassembled WGS sequence"/>
</dbReference>
<evidence type="ECO:0000313" key="3">
    <source>
        <dbReference type="Proteomes" id="UP000786875"/>
    </source>
</evidence>
<keyword evidence="1" id="KW-0472">Membrane</keyword>
<keyword evidence="3" id="KW-1185">Reference proteome</keyword>
<sequence length="166" mass="19534">MMQRWYRKLFAQDGVISIEFSFLYIIFVAFVFIIFEINKFIFIITAMDYSLSEAARNSAYRDNSTSVVDYQQVFDEYFFSQNAFWSMFINPEDIKVEASFCSTVNEVIKGHCSSLYNSKKRLALYSVSYQYRPLKIISQVAWSESLFSQLDGLLTRKVTYMIESSR</sequence>
<comment type="caution">
    <text evidence="2">The sequence shown here is derived from an EMBL/GenBank/DDBJ whole genome shotgun (WGS) entry which is preliminary data.</text>
</comment>
<feature type="transmembrane region" description="Helical" evidence="1">
    <location>
        <begin position="21"/>
        <end position="47"/>
    </location>
</feature>
<gene>
    <name evidence="2" type="ORF">HGT73_11395</name>
</gene>
<proteinExistence type="predicted"/>
<protein>
    <submittedName>
        <fullName evidence="2">Pilus assembly protein</fullName>
    </submittedName>
</protein>
<accession>A0ABS5T8C9</accession>
<organism evidence="2 3">
    <name type="scientific">Rosenbergiella australiborealis</name>
    <dbReference type="NCBI Taxonomy" id="1544696"/>
    <lineage>
        <taxon>Bacteria</taxon>
        <taxon>Pseudomonadati</taxon>
        <taxon>Pseudomonadota</taxon>
        <taxon>Gammaproteobacteria</taxon>
        <taxon>Enterobacterales</taxon>
        <taxon>Erwiniaceae</taxon>
        <taxon>Rosenbergiella</taxon>
    </lineage>
</organism>
<reference evidence="2 3" key="1">
    <citation type="submission" date="2020-04" db="EMBL/GenBank/DDBJ databases">
        <title>Genome sequencing of Rosenbergiella species.</title>
        <authorList>
            <person name="Alvarez-Perez S."/>
            <person name="Lievens B."/>
        </authorList>
    </citation>
    <scope>NUCLEOTIDE SEQUENCE [LARGE SCALE GENOMIC DNA]</scope>
    <source>
        <strain evidence="2 3">CdVSA20.1</strain>
    </source>
</reference>